<dbReference type="EMBL" id="AP023093">
    <property type="protein sequence ID" value="BCE35725.1"/>
    <property type="molecule type" value="Genomic_DNA"/>
</dbReference>
<proteinExistence type="predicted"/>
<organism evidence="1">
    <name type="scientific">Bradyrhizobium diazoefficiens</name>
    <dbReference type="NCBI Taxonomy" id="1355477"/>
    <lineage>
        <taxon>Bacteria</taxon>
        <taxon>Pseudomonadati</taxon>
        <taxon>Pseudomonadota</taxon>
        <taxon>Alphaproteobacteria</taxon>
        <taxon>Hyphomicrobiales</taxon>
        <taxon>Nitrobacteraceae</taxon>
        <taxon>Bradyrhizobium</taxon>
    </lineage>
</organism>
<evidence type="ECO:0000313" key="1">
    <source>
        <dbReference type="EMBL" id="BCE35725.1"/>
    </source>
</evidence>
<accession>A0A809Y9W1</accession>
<name>A0A809Y9W1_9BRAD</name>
<protein>
    <submittedName>
        <fullName evidence="1">Uncharacterized protein</fullName>
    </submittedName>
</protein>
<dbReference type="AlphaFoldDB" id="A0A809Y9W1"/>
<reference evidence="1" key="1">
    <citation type="submission" date="2020-05" db="EMBL/GenBank/DDBJ databases">
        <title>Complete genome sequence of Bradyrhizobium diazoefficiens XF3 isolated from soybean nodule.</title>
        <authorList>
            <person name="Noda R."/>
            <person name="Kakizaki K."/>
            <person name="Minamisawa K."/>
        </authorList>
    </citation>
    <scope>NUCLEOTIDE SEQUENCE</scope>
    <source>
        <strain evidence="1">XF3</strain>
    </source>
</reference>
<gene>
    <name evidence="1" type="ORF">XF3B_07560</name>
</gene>
<sequence length="80" mass="8264">MDVGGEEVETGVGSVRAEIGAEMRVPFTVGNSVGNVVVTHPADLEHSPSAAESCVETAQPAVFLKEPLGDPGRAAELDEF</sequence>